<organism evidence="3 4">
    <name type="scientific">Streptomyces laurentii</name>
    <dbReference type="NCBI Taxonomy" id="39478"/>
    <lineage>
        <taxon>Bacteria</taxon>
        <taxon>Bacillati</taxon>
        <taxon>Actinomycetota</taxon>
        <taxon>Actinomycetes</taxon>
        <taxon>Kitasatosporales</taxon>
        <taxon>Streptomycetaceae</taxon>
        <taxon>Streptomyces</taxon>
    </lineage>
</organism>
<dbReference type="RefSeq" id="WP_359878637.1">
    <property type="nucleotide sequence ID" value="NZ_JBEYHT010000030.1"/>
</dbReference>
<keyword evidence="2" id="KW-1133">Transmembrane helix</keyword>
<feature type="compositionally biased region" description="Polar residues" evidence="1">
    <location>
        <begin position="154"/>
        <end position="164"/>
    </location>
</feature>
<evidence type="ECO:0000313" key="4">
    <source>
        <dbReference type="Proteomes" id="UP000217676"/>
    </source>
</evidence>
<dbReference type="AlphaFoldDB" id="A0A160P842"/>
<evidence type="ECO:0000313" key="3">
    <source>
        <dbReference type="EMBL" id="BAU87311.1"/>
    </source>
</evidence>
<keyword evidence="4" id="KW-1185">Reference proteome</keyword>
<keyword evidence="2" id="KW-0812">Transmembrane</keyword>
<name>A0A160P842_STRLU</name>
<dbReference type="KEGG" id="slau:SLA_6444"/>
<feature type="region of interest" description="Disordered" evidence="1">
    <location>
        <begin position="130"/>
        <end position="164"/>
    </location>
</feature>
<dbReference type="EMBL" id="AP017424">
    <property type="protein sequence ID" value="BAU87311.1"/>
    <property type="molecule type" value="Genomic_DNA"/>
</dbReference>
<accession>A0A160P842</accession>
<feature type="transmembrane region" description="Helical" evidence="2">
    <location>
        <begin position="25"/>
        <end position="44"/>
    </location>
</feature>
<dbReference type="Proteomes" id="UP000217676">
    <property type="component" value="Chromosome"/>
</dbReference>
<protein>
    <submittedName>
        <fullName evidence="3">Uncharacterized protein</fullName>
    </submittedName>
</protein>
<sequence length="164" mass="17657">MSEEPVFVRSKWGTNRYVYNVNNPVGRALIVLALLVAGGVLFGLRAESTWSEGELRDAVRKGVADLDGTQHYTSLDDDHGSLIAEAIRKSGIGPGHGVDTEKEESGGYTVSTKDTETAYCVRVTLTLDTRPDPLFPQAENPPPSDPDMPAFYLSTATSTEGPCP</sequence>
<gene>
    <name evidence="3" type="ORF">SLA_6444</name>
</gene>
<evidence type="ECO:0000256" key="1">
    <source>
        <dbReference type="SAM" id="MobiDB-lite"/>
    </source>
</evidence>
<proteinExistence type="predicted"/>
<keyword evidence="2" id="KW-0472">Membrane</keyword>
<reference evidence="3 4" key="1">
    <citation type="journal article" date="2016" name="Genome Announc.">
        <title>Complete Genome Sequence of Thiostrepton-Producing Streptomyces laurentii ATCC 31255.</title>
        <authorList>
            <person name="Doi K."/>
            <person name="Fujino Y."/>
            <person name="Nagayoshi Y."/>
            <person name="Ohshima T."/>
            <person name="Ogata S."/>
        </authorList>
    </citation>
    <scope>NUCLEOTIDE SEQUENCE [LARGE SCALE GENOMIC DNA]</scope>
    <source>
        <strain evidence="3 4">ATCC 31255</strain>
    </source>
</reference>
<evidence type="ECO:0000256" key="2">
    <source>
        <dbReference type="SAM" id="Phobius"/>
    </source>
</evidence>